<evidence type="ECO:0000313" key="2">
    <source>
        <dbReference type="Proteomes" id="UP001551176"/>
    </source>
</evidence>
<name>A0ABV3BRK5_9ACTN</name>
<dbReference type="InterPro" id="IPR009003">
    <property type="entry name" value="Peptidase_S1_PA"/>
</dbReference>
<dbReference type="InterPro" id="IPR018114">
    <property type="entry name" value="TRYPSIN_HIS"/>
</dbReference>
<dbReference type="EMBL" id="JBEYXV010000012">
    <property type="protein sequence ID" value="MEU6823636.1"/>
    <property type="molecule type" value="Genomic_DNA"/>
</dbReference>
<protein>
    <recommendedName>
        <fullName evidence="3">Peptidase S1 domain-containing protein</fullName>
    </recommendedName>
</protein>
<comment type="caution">
    <text evidence="1">The sequence shown here is derived from an EMBL/GenBank/DDBJ whole genome shotgun (WGS) entry which is preliminary data.</text>
</comment>
<gene>
    <name evidence="1" type="ORF">ABZ921_23630</name>
</gene>
<dbReference type="Gene3D" id="2.40.10.10">
    <property type="entry name" value="Trypsin-like serine proteases"/>
    <property type="match status" value="1"/>
</dbReference>
<accession>A0ABV3BRK5</accession>
<dbReference type="InterPro" id="IPR043504">
    <property type="entry name" value="Peptidase_S1_PA_chymotrypsin"/>
</dbReference>
<proteinExistence type="predicted"/>
<evidence type="ECO:0000313" key="1">
    <source>
        <dbReference type="EMBL" id="MEU6823636.1"/>
    </source>
</evidence>
<evidence type="ECO:0008006" key="3">
    <source>
        <dbReference type="Google" id="ProtNLM"/>
    </source>
</evidence>
<sequence>MEYDEHFIEIFRGGCRQGAECRRGDDCRRDEGLGRSDSCRRGSGVRLTREFALTAAHCLKARELKGLDLVMLRLSDGKQVMAEVLDFDRRSDLALLNLTFPEGEDVRLPGVCFDDARQDEEWKATHQPPDTDDVLTGSVADVSYEYGDPQKGVKICALRLNCHASLPDYAKFAGSPVERGDPYRPTAVLGLIVERRAGAGTAGDTVFAGTIREAVRQFDRFRFRIEDLARDQWPLAVRPYSVEATETEQKLRISAAVAEALKKSGHDSVVAVHWIRR</sequence>
<dbReference type="Proteomes" id="UP001551176">
    <property type="component" value="Unassembled WGS sequence"/>
</dbReference>
<dbReference type="RefSeq" id="WP_359352459.1">
    <property type="nucleotide sequence ID" value="NZ_JBEYXV010000012.1"/>
</dbReference>
<dbReference type="SUPFAM" id="SSF50494">
    <property type="entry name" value="Trypsin-like serine proteases"/>
    <property type="match status" value="1"/>
</dbReference>
<reference evidence="1 2" key="1">
    <citation type="submission" date="2024-06" db="EMBL/GenBank/DDBJ databases">
        <title>The Natural Products Discovery Center: Release of the First 8490 Sequenced Strains for Exploring Actinobacteria Biosynthetic Diversity.</title>
        <authorList>
            <person name="Kalkreuter E."/>
            <person name="Kautsar S.A."/>
            <person name="Yang D."/>
            <person name="Bader C.D."/>
            <person name="Teijaro C.N."/>
            <person name="Fluegel L."/>
            <person name="Davis C.M."/>
            <person name="Simpson J.R."/>
            <person name="Lauterbach L."/>
            <person name="Steele A.D."/>
            <person name="Gui C."/>
            <person name="Meng S."/>
            <person name="Li G."/>
            <person name="Viehrig K."/>
            <person name="Ye F."/>
            <person name="Su P."/>
            <person name="Kiefer A.F."/>
            <person name="Nichols A."/>
            <person name="Cepeda A.J."/>
            <person name="Yan W."/>
            <person name="Fan B."/>
            <person name="Jiang Y."/>
            <person name="Adhikari A."/>
            <person name="Zheng C.-J."/>
            <person name="Schuster L."/>
            <person name="Cowan T.M."/>
            <person name="Smanski M.J."/>
            <person name="Chevrette M.G."/>
            <person name="De Carvalho L.P.S."/>
            <person name="Shen B."/>
        </authorList>
    </citation>
    <scope>NUCLEOTIDE SEQUENCE [LARGE SCALE GENOMIC DNA]</scope>
    <source>
        <strain evidence="1 2">NPDC046838</strain>
    </source>
</reference>
<dbReference type="PROSITE" id="PS00134">
    <property type="entry name" value="TRYPSIN_HIS"/>
    <property type="match status" value="1"/>
</dbReference>
<keyword evidence="2" id="KW-1185">Reference proteome</keyword>
<organism evidence="1 2">
    <name type="scientific">Streptomyces atriruber</name>
    <dbReference type="NCBI Taxonomy" id="545121"/>
    <lineage>
        <taxon>Bacteria</taxon>
        <taxon>Bacillati</taxon>
        <taxon>Actinomycetota</taxon>
        <taxon>Actinomycetes</taxon>
        <taxon>Kitasatosporales</taxon>
        <taxon>Streptomycetaceae</taxon>
        <taxon>Streptomyces</taxon>
    </lineage>
</organism>